<dbReference type="CDD" id="cd03257">
    <property type="entry name" value="ABC_NikE_OppD_transporters"/>
    <property type="match status" value="1"/>
</dbReference>
<keyword evidence="3" id="KW-0547">Nucleotide-binding</keyword>
<feature type="domain" description="ABC transporter" evidence="6">
    <location>
        <begin position="32"/>
        <end position="282"/>
    </location>
</feature>
<dbReference type="Pfam" id="PF08352">
    <property type="entry name" value="oligo_HPY"/>
    <property type="match status" value="1"/>
</dbReference>
<dbReference type="InterPro" id="IPR017871">
    <property type="entry name" value="ABC_transporter-like_CS"/>
</dbReference>
<evidence type="ECO:0000259" key="6">
    <source>
        <dbReference type="PROSITE" id="PS50893"/>
    </source>
</evidence>
<evidence type="ECO:0000256" key="3">
    <source>
        <dbReference type="ARBA" id="ARBA00022741"/>
    </source>
</evidence>
<evidence type="ECO:0000256" key="1">
    <source>
        <dbReference type="ARBA" id="ARBA00005417"/>
    </source>
</evidence>
<dbReference type="GO" id="GO:0055085">
    <property type="term" value="P:transmembrane transport"/>
    <property type="evidence" value="ECO:0007669"/>
    <property type="project" value="UniProtKB-ARBA"/>
</dbReference>
<dbReference type="InterPro" id="IPR003439">
    <property type="entry name" value="ABC_transporter-like_ATP-bd"/>
</dbReference>
<dbReference type="AlphaFoldDB" id="A0A640TFJ2"/>
<sequence>MTETTDDQNKKIPLQKGAETSADAPSDDGPLLRVRGLVRHFPITKGLLKRQVGAVQAVDGIDFDVRPGETLGVVGESGCGKSTMGRLITRLDEPTGGSIEFQGQDITHLSQGRLRPMRRDVQMIFQDPYGSLNPRHTIGGIVSTPFRLQGVEPEGGVKKEVQRLLELVGLSPEHYNRYPHEFSGGQRQRIGIARALALKPKLVVADEPVSALDVSIQAQVVNLMDDLQEELGLTYVIIAHDLSVIRHVSDRIAVMYLGKIVELADRKALYETPMHPYTKALLSAVPVPDPKRRTQRDRILLKGDVPSPINPPSGCRFRTRCWKATEVCATTEPPLVALRTGHQVACHHPENAPDQAPAAATASGGPAGKAPTGK</sequence>
<feature type="compositionally biased region" description="Low complexity" evidence="5">
    <location>
        <begin position="352"/>
        <end position="374"/>
    </location>
</feature>
<dbReference type="InterPro" id="IPR013563">
    <property type="entry name" value="Oligopep_ABC_C"/>
</dbReference>
<protein>
    <recommendedName>
        <fullName evidence="6">ABC transporter domain-containing protein</fullName>
    </recommendedName>
</protein>
<evidence type="ECO:0000313" key="7">
    <source>
        <dbReference type="EMBL" id="GFE21934.1"/>
    </source>
</evidence>
<dbReference type="PANTHER" id="PTHR43776">
    <property type="entry name" value="TRANSPORT ATP-BINDING PROTEIN"/>
    <property type="match status" value="1"/>
</dbReference>
<dbReference type="InterPro" id="IPR027417">
    <property type="entry name" value="P-loop_NTPase"/>
</dbReference>
<dbReference type="NCBIfam" id="NF008453">
    <property type="entry name" value="PRK11308.1"/>
    <property type="match status" value="1"/>
</dbReference>
<comment type="caution">
    <text evidence="7">The sequence shown here is derived from an EMBL/GenBank/DDBJ whole genome shotgun (WGS) entry which is preliminary data.</text>
</comment>
<keyword evidence="4" id="KW-0067">ATP-binding</keyword>
<dbReference type="PANTHER" id="PTHR43776:SF7">
    <property type="entry name" value="D,D-DIPEPTIDE TRANSPORT ATP-BINDING PROTEIN DDPF-RELATED"/>
    <property type="match status" value="1"/>
</dbReference>
<dbReference type="EMBL" id="BLIP01000001">
    <property type="protein sequence ID" value="GFE21934.1"/>
    <property type="molecule type" value="Genomic_DNA"/>
</dbReference>
<evidence type="ECO:0000256" key="2">
    <source>
        <dbReference type="ARBA" id="ARBA00022448"/>
    </source>
</evidence>
<evidence type="ECO:0000256" key="5">
    <source>
        <dbReference type="SAM" id="MobiDB-lite"/>
    </source>
</evidence>
<accession>A0A640TFJ2</accession>
<evidence type="ECO:0000313" key="8">
    <source>
        <dbReference type="Proteomes" id="UP000429552"/>
    </source>
</evidence>
<proteinExistence type="inferred from homology"/>
<dbReference type="InterPro" id="IPR003593">
    <property type="entry name" value="AAA+_ATPase"/>
</dbReference>
<feature type="region of interest" description="Disordered" evidence="5">
    <location>
        <begin position="347"/>
        <end position="374"/>
    </location>
</feature>
<dbReference type="GO" id="GO:0015833">
    <property type="term" value="P:peptide transport"/>
    <property type="evidence" value="ECO:0007669"/>
    <property type="project" value="InterPro"/>
</dbReference>
<dbReference type="GO" id="GO:0005524">
    <property type="term" value="F:ATP binding"/>
    <property type="evidence" value="ECO:0007669"/>
    <property type="project" value="UniProtKB-KW"/>
</dbReference>
<dbReference type="InterPro" id="IPR050319">
    <property type="entry name" value="ABC_transp_ATP-bind"/>
</dbReference>
<organism evidence="7 8">
    <name type="scientific">Streptomyces nigrescens</name>
    <dbReference type="NCBI Taxonomy" id="1920"/>
    <lineage>
        <taxon>Bacteria</taxon>
        <taxon>Bacillati</taxon>
        <taxon>Actinomycetota</taxon>
        <taxon>Actinomycetes</taxon>
        <taxon>Kitasatosporales</taxon>
        <taxon>Streptomycetaceae</taxon>
        <taxon>Streptomyces</taxon>
    </lineage>
</organism>
<dbReference type="Pfam" id="PF00005">
    <property type="entry name" value="ABC_tran"/>
    <property type="match status" value="1"/>
</dbReference>
<feature type="region of interest" description="Disordered" evidence="5">
    <location>
        <begin position="1"/>
        <end position="30"/>
    </location>
</feature>
<reference evidence="7 8" key="1">
    <citation type="submission" date="2019-12" db="EMBL/GenBank/DDBJ databases">
        <title>Whole genome shotgun sequence of Streptomyces libani subsp. libani NBRC 13452.</title>
        <authorList>
            <person name="Ichikawa N."/>
            <person name="Kimura A."/>
            <person name="Kitahashi Y."/>
            <person name="Komaki H."/>
            <person name="Tamura T."/>
        </authorList>
    </citation>
    <scope>NUCLEOTIDE SEQUENCE [LARGE SCALE GENOMIC DNA]</scope>
    <source>
        <strain evidence="7 8">NBRC 13452</strain>
    </source>
</reference>
<evidence type="ECO:0000256" key="4">
    <source>
        <dbReference type="ARBA" id="ARBA00022840"/>
    </source>
</evidence>
<dbReference type="SMART" id="SM00382">
    <property type="entry name" value="AAA"/>
    <property type="match status" value="1"/>
</dbReference>
<dbReference type="SUPFAM" id="SSF52540">
    <property type="entry name" value="P-loop containing nucleoside triphosphate hydrolases"/>
    <property type="match status" value="1"/>
</dbReference>
<dbReference type="FunFam" id="3.40.50.300:FF:000016">
    <property type="entry name" value="Oligopeptide ABC transporter ATP-binding component"/>
    <property type="match status" value="1"/>
</dbReference>
<name>A0A640TFJ2_STRNI</name>
<dbReference type="NCBIfam" id="TIGR01727">
    <property type="entry name" value="oligo_HPY"/>
    <property type="match status" value="1"/>
</dbReference>
<dbReference type="Proteomes" id="UP000429552">
    <property type="component" value="Unassembled WGS sequence"/>
</dbReference>
<dbReference type="Gene3D" id="3.40.50.300">
    <property type="entry name" value="P-loop containing nucleotide triphosphate hydrolases"/>
    <property type="match status" value="1"/>
</dbReference>
<comment type="similarity">
    <text evidence="1">Belongs to the ABC transporter superfamily.</text>
</comment>
<dbReference type="PROSITE" id="PS50893">
    <property type="entry name" value="ABC_TRANSPORTER_2"/>
    <property type="match status" value="1"/>
</dbReference>
<gene>
    <name evidence="7" type="ORF">Sliba_23870</name>
</gene>
<dbReference type="PROSITE" id="PS00211">
    <property type="entry name" value="ABC_TRANSPORTER_1"/>
    <property type="match status" value="1"/>
</dbReference>
<dbReference type="GO" id="GO:0016887">
    <property type="term" value="F:ATP hydrolysis activity"/>
    <property type="evidence" value="ECO:0007669"/>
    <property type="project" value="InterPro"/>
</dbReference>
<keyword evidence="2" id="KW-0813">Transport</keyword>